<gene>
    <name evidence="1" type="ORF">PGLA2088_LOCUS45683</name>
</gene>
<comment type="caution">
    <text evidence="1">The sequence shown here is derived from an EMBL/GenBank/DDBJ whole genome shotgun (WGS) entry which is preliminary data.</text>
</comment>
<organism evidence="1 2">
    <name type="scientific">Polarella glacialis</name>
    <name type="common">Dinoflagellate</name>
    <dbReference type="NCBI Taxonomy" id="89957"/>
    <lineage>
        <taxon>Eukaryota</taxon>
        <taxon>Sar</taxon>
        <taxon>Alveolata</taxon>
        <taxon>Dinophyceae</taxon>
        <taxon>Suessiales</taxon>
        <taxon>Suessiaceae</taxon>
        <taxon>Polarella</taxon>
    </lineage>
</organism>
<evidence type="ECO:0000313" key="1">
    <source>
        <dbReference type="EMBL" id="CAE8730248.1"/>
    </source>
</evidence>
<protein>
    <submittedName>
        <fullName evidence="1">Uncharacterized protein</fullName>
    </submittedName>
</protein>
<dbReference type="AlphaFoldDB" id="A0A813LIY1"/>
<proteinExistence type="predicted"/>
<accession>A0A813LIY1</accession>
<dbReference type="Proteomes" id="UP000626109">
    <property type="component" value="Unassembled WGS sequence"/>
</dbReference>
<evidence type="ECO:0000313" key="2">
    <source>
        <dbReference type="Proteomes" id="UP000626109"/>
    </source>
</evidence>
<dbReference type="EMBL" id="CAJNNW010035819">
    <property type="protein sequence ID" value="CAE8730248.1"/>
    <property type="molecule type" value="Genomic_DNA"/>
</dbReference>
<name>A0A813LIY1_POLGL</name>
<reference evidence="1" key="1">
    <citation type="submission" date="2021-02" db="EMBL/GenBank/DDBJ databases">
        <authorList>
            <person name="Dougan E. K."/>
            <person name="Rhodes N."/>
            <person name="Thang M."/>
            <person name="Chan C."/>
        </authorList>
    </citation>
    <scope>NUCLEOTIDE SEQUENCE</scope>
</reference>
<sequence>MSDDVHITLCSRHQYHIRTARTPMRIATAVETTLHFEAVGTAHRAWFSGGNKPGPCPKLKNPAPLLFLQCADRPPTLFMCFSRQYVVRICRQ</sequence>